<comment type="caution">
    <text evidence="2">The sequence shown here is derived from an EMBL/GenBank/DDBJ whole genome shotgun (WGS) entry which is preliminary data.</text>
</comment>
<dbReference type="InterPro" id="IPR007822">
    <property type="entry name" value="LANC-like"/>
</dbReference>
<sequence>MSAARAAGPRPADSPLLPEPLGAEARATAREIMLRLADRDAVSEAATTVRNEASRPIWDDGVSMYGGATGLALAFSHAARVLDRAADDWILYAGRWLRQAVACTRQAPVTSAGIADGTAGLALALSDLASHDRRYAKSLHTLHGQMREQVGEMSRRPAGSLSFRVYDTISGAAGTLGSLSSVSPADPVMGPCVRELSEQLIGLCELDHDKDRWAPWCIPPENQPPRDLGKYPHGYVDLGLAHGIPGPLAALSRAWSGGHRPRGSREAIHRLATQLVSVVQTNSSGLFWPRVMPFDESGAVTPHMSSIGGPTYCYGSPGICSALLDAADVLADDSVRDVAVKGFEATLRRVLGGGAAPVYPGLCHGLAGLVLVCRKFAHRTDSDPARAALPVLTEELLGRCDPRSPFVIRDYLAPVAAPEPGDAPQGTWVDNPGLLEGAAGVALALMSAPSAAPPGWARALLVD</sequence>
<protein>
    <submittedName>
        <fullName evidence="2">Lanthionine synthetase C family protein</fullName>
    </submittedName>
</protein>
<feature type="region of interest" description="Disordered" evidence="1">
    <location>
        <begin position="1"/>
        <end position="20"/>
    </location>
</feature>
<dbReference type="Gene3D" id="1.50.10.20">
    <property type="match status" value="1"/>
</dbReference>
<dbReference type="Proteomes" id="UP001596074">
    <property type="component" value="Unassembled WGS sequence"/>
</dbReference>
<gene>
    <name evidence="2" type="ORF">ACFPZN_03860</name>
</gene>
<reference evidence="3" key="1">
    <citation type="journal article" date="2019" name="Int. J. Syst. Evol. Microbiol.">
        <title>The Global Catalogue of Microorganisms (GCM) 10K type strain sequencing project: providing services to taxonomists for standard genome sequencing and annotation.</title>
        <authorList>
            <consortium name="The Broad Institute Genomics Platform"/>
            <consortium name="The Broad Institute Genome Sequencing Center for Infectious Disease"/>
            <person name="Wu L."/>
            <person name="Ma J."/>
        </authorList>
    </citation>
    <scope>NUCLEOTIDE SEQUENCE [LARGE SCALE GENOMIC DNA]</scope>
    <source>
        <strain evidence="3">KCTC 42087</strain>
    </source>
</reference>
<dbReference type="SUPFAM" id="SSF158745">
    <property type="entry name" value="LanC-like"/>
    <property type="match status" value="1"/>
</dbReference>
<keyword evidence="3" id="KW-1185">Reference proteome</keyword>
<dbReference type="SMART" id="SM01260">
    <property type="entry name" value="LANC_like"/>
    <property type="match status" value="1"/>
</dbReference>
<dbReference type="Pfam" id="PF05147">
    <property type="entry name" value="LANC_like"/>
    <property type="match status" value="1"/>
</dbReference>
<dbReference type="PRINTS" id="PR01955">
    <property type="entry name" value="LANCFRANKIA"/>
</dbReference>
<dbReference type="InterPro" id="IPR033889">
    <property type="entry name" value="LanC"/>
</dbReference>
<evidence type="ECO:0000313" key="3">
    <source>
        <dbReference type="Proteomes" id="UP001596074"/>
    </source>
</evidence>
<dbReference type="EMBL" id="JBHSON010000004">
    <property type="protein sequence ID" value="MFC5744746.1"/>
    <property type="molecule type" value="Genomic_DNA"/>
</dbReference>
<accession>A0ABW0ZN81</accession>
<proteinExistence type="predicted"/>
<dbReference type="RefSeq" id="WP_378280183.1">
    <property type="nucleotide sequence ID" value="NZ_JBHSON010000004.1"/>
</dbReference>
<evidence type="ECO:0000313" key="2">
    <source>
        <dbReference type="EMBL" id="MFC5744746.1"/>
    </source>
</evidence>
<dbReference type="CDD" id="cd04793">
    <property type="entry name" value="LanC"/>
    <property type="match status" value="1"/>
</dbReference>
<name>A0ABW0ZN81_9ACTN</name>
<organism evidence="2 3">
    <name type="scientific">Actinomadura rugatobispora</name>
    <dbReference type="NCBI Taxonomy" id="1994"/>
    <lineage>
        <taxon>Bacteria</taxon>
        <taxon>Bacillati</taxon>
        <taxon>Actinomycetota</taxon>
        <taxon>Actinomycetes</taxon>
        <taxon>Streptosporangiales</taxon>
        <taxon>Thermomonosporaceae</taxon>
        <taxon>Actinomadura</taxon>
    </lineage>
</organism>
<dbReference type="PRINTS" id="PR01950">
    <property type="entry name" value="LANCSUPER"/>
</dbReference>
<evidence type="ECO:0000256" key="1">
    <source>
        <dbReference type="SAM" id="MobiDB-lite"/>
    </source>
</evidence>